<evidence type="ECO:0000313" key="2">
    <source>
        <dbReference type="Proteomes" id="UP000257109"/>
    </source>
</evidence>
<name>A0A371FBF4_MUCPR</name>
<accession>A0A371FBF4</accession>
<feature type="non-terminal residue" evidence="1">
    <location>
        <position position="1"/>
    </location>
</feature>
<protein>
    <submittedName>
        <fullName evidence="1">Uncharacterized protein</fullName>
    </submittedName>
</protein>
<proteinExistence type="predicted"/>
<keyword evidence="2" id="KW-1185">Reference proteome</keyword>
<dbReference type="EMBL" id="QJKJ01009775">
    <property type="protein sequence ID" value="RDX75624.1"/>
    <property type="molecule type" value="Genomic_DNA"/>
</dbReference>
<dbReference type="Proteomes" id="UP000257109">
    <property type="component" value="Unassembled WGS sequence"/>
</dbReference>
<evidence type="ECO:0000313" key="1">
    <source>
        <dbReference type="EMBL" id="RDX75624.1"/>
    </source>
</evidence>
<gene>
    <name evidence="1" type="ORF">CR513_44472</name>
</gene>
<sequence length="87" mass="9990">MARIKALKRENDELYAQFRGTNANHITTLQPEQTKKTDIQDAHSTKVPRHLVFDNTPSWTTPKKKFNTQHSTNQPHHLTSVALVNLC</sequence>
<reference evidence="1" key="1">
    <citation type="submission" date="2018-05" db="EMBL/GenBank/DDBJ databases">
        <title>Draft genome of Mucuna pruriens seed.</title>
        <authorList>
            <person name="Nnadi N.E."/>
            <person name="Vos R."/>
            <person name="Hasami M.H."/>
            <person name="Devisetty U.K."/>
            <person name="Aguiy J.C."/>
        </authorList>
    </citation>
    <scope>NUCLEOTIDE SEQUENCE [LARGE SCALE GENOMIC DNA]</scope>
    <source>
        <strain evidence="1">JCA_2017</strain>
    </source>
</reference>
<dbReference type="AlphaFoldDB" id="A0A371FBF4"/>
<organism evidence="1 2">
    <name type="scientific">Mucuna pruriens</name>
    <name type="common">Velvet bean</name>
    <name type="synonym">Dolichos pruriens</name>
    <dbReference type="NCBI Taxonomy" id="157652"/>
    <lineage>
        <taxon>Eukaryota</taxon>
        <taxon>Viridiplantae</taxon>
        <taxon>Streptophyta</taxon>
        <taxon>Embryophyta</taxon>
        <taxon>Tracheophyta</taxon>
        <taxon>Spermatophyta</taxon>
        <taxon>Magnoliopsida</taxon>
        <taxon>eudicotyledons</taxon>
        <taxon>Gunneridae</taxon>
        <taxon>Pentapetalae</taxon>
        <taxon>rosids</taxon>
        <taxon>fabids</taxon>
        <taxon>Fabales</taxon>
        <taxon>Fabaceae</taxon>
        <taxon>Papilionoideae</taxon>
        <taxon>50 kb inversion clade</taxon>
        <taxon>NPAAA clade</taxon>
        <taxon>indigoferoid/millettioid clade</taxon>
        <taxon>Phaseoleae</taxon>
        <taxon>Mucuna</taxon>
    </lineage>
</organism>
<comment type="caution">
    <text evidence="1">The sequence shown here is derived from an EMBL/GenBank/DDBJ whole genome shotgun (WGS) entry which is preliminary data.</text>
</comment>